<sequence length="68" mass="7912">MTCAKTMRPISVGRSNRHSLENVLEPQVLSFTCCGTNHVVQQQQQQQQYYTGGREAWRVTSRHRSEFE</sequence>
<dbReference type="AlphaFoldDB" id="A0A1P8WR92"/>
<protein>
    <submittedName>
        <fullName evidence="1">Uncharacterized protein</fullName>
    </submittedName>
</protein>
<dbReference type="EMBL" id="CP017641">
    <property type="protein sequence ID" value="APZ96538.1"/>
    <property type="molecule type" value="Genomic_DNA"/>
</dbReference>
<dbReference type="Proteomes" id="UP000187735">
    <property type="component" value="Chromosome"/>
</dbReference>
<evidence type="ECO:0000313" key="2">
    <source>
        <dbReference type="Proteomes" id="UP000187735"/>
    </source>
</evidence>
<proteinExistence type="predicted"/>
<dbReference type="KEGG" id="fmr:Fuma_06207"/>
<accession>A0A1P8WR92</accession>
<reference evidence="1 2" key="1">
    <citation type="journal article" date="2016" name="Front. Microbiol.">
        <title>Fuerstia marisgermanicae gen. nov., sp. nov., an Unusual Member of the Phylum Planctomycetes from the German Wadden Sea.</title>
        <authorList>
            <person name="Kohn T."/>
            <person name="Heuer A."/>
            <person name="Jogler M."/>
            <person name="Vollmers J."/>
            <person name="Boedeker C."/>
            <person name="Bunk B."/>
            <person name="Rast P."/>
            <person name="Borchert D."/>
            <person name="Glockner I."/>
            <person name="Freese H.M."/>
            <person name="Klenk H.P."/>
            <person name="Overmann J."/>
            <person name="Kaster A.K."/>
            <person name="Rohde M."/>
            <person name="Wiegand S."/>
            <person name="Jogler C."/>
        </authorList>
    </citation>
    <scope>NUCLEOTIDE SEQUENCE [LARGE SCALE GENOMIC DNA]</scope>
    <source>
        <strain evidence="1 2">NH11</strain>
    </source>
</reference>
<evidence type="ECO:0000313" key="1">
    <source>
        <dbReference type="EMBL" id="APZ96538.1"/>
    </source>
</evidence>
<organism evidence="1 2">
    <name type="scientific">Fuerstiella marisgermanici</name>
    <dbReference type="NCBI Taxonomy" id="1891926"/>
    <lineage>
        <taxon>Bacteria</taxon>
        <taxon>Pseudomonadati</taxon>
        <taxon>Planctomycetota</taxon>
        <taxon>Planctomycetia</taxon>
        <taxon>Planctomycetales</taxon>
        <taxon>Planctomycetaceae</taxon>
        <taxon>Fuerstiella</taxon>
    </lineage>
</organism>
<name>A0A1P8WR92_9PLAN</name>
<keyword evidence="2" id="KW-1185">Reference proteome</keyword>
<dbReference type="STRING" id="1891926.Fuma_06207"/>
<gene>
    <name evidence="1" type="ORF">Fuma_06207</name>
</gene>